<dbReference type="PATRIC" id="fig|867902.3.peg.1982"/>
<dbReference type="eggNOG" id="ENOG5032W4E">
    <property type="taxonomic scope" value="Bacteria"/>
</dbReference>
<dbReference type="RefSeq" id="WP_014791687.1">
    <property type="nucleotide sequence ID" value="NC_018016.1"/>
</dbReference>
<dbReference type="HOGENOM" id="CLU_815956_0_0_10"/>
<proteinExistence type="predicted"/>
<keyword evidence="3" id="KW-1185">Reference proteome</keyword>
<dbReference type="KEGG" id="orh:Ornrh_2031"/>
<dbReference type="Proteomes" id="UP000006051">
    <property type="component" value="Chromosome"/>
</dbReference>
<name>I4A2I2_ORNRL</name>
<evidence type="ECO:0000256" key="1">
    <source>
        <dbReference type="SAM" id="SignalP"/>
    </source>
</evidence>
<dbReference type="AlphaFoldDB" id="I4A2I2"/>
<feature type="signal peptide" evidence="1">
    <location>
        <begin position="1"/>
        <end position="19"/>
    </location>
</feature>
<reference evidence="2 3" key="1">
    <citation type="submission" date="2012-06" db="EMBL/GenBank/DDBJ databases">
        <title>The complete genome of Ornithobacterium rhinotracheale DSM 15997.</title>
        <authorList>
            <consortium name="US DOE Joint Genome Institute (JGI-PGF)"/>
            <person name="Lucas S."/>
            <person name="Copeland A."/>
            <person name="Lapidus A."/>
            <person name="Goodwin L."/>
            <person name="Pitluck S."/>
            <person name="Peters L."/>
            <person name="Mikhailova N."/>
            <person name="Teshima H."/>
            <person name="Kyrpides N."/>
            <person name="Mavromatis K."/>
            <person name="Pagani I."/>
            <person name="Ivanova N."/>
            <person name="Ovchinnikova G."/>
            <person name="Zeytun A."/>
            <person name="Detter J.C."/>
            <person name="Han C."/>
            <person name="Land M."/>
            <person name="Hauser L."/>
            <person name="Markowitz V."/>
            <person name="Cheng J.-F."/>
            <person name="Hugenholtz P."/>
            <person name="Woyke T."/>
            <person name="Wu D."/>
            <person name="Lang E."/>
            <person name="Kopitz M."/>
            <person name="Brambilla E."/>
            <person name="Klenk H.-P."/>
            <person name="Eisen J.A."/>
        </authorList>
    </citation>
    <scope>NUCLEOTIDE SEQUENCE [LARGE SCALE GENOMIC DNA]</scope>
    <source>
        <strain evidence="3">ATCC 51463 / DSM 15997 / CCUG 23171 / LMG 9086</strain>
    </source>
</reference>
<keyword evidence="1" id="KW-0732">Signal</keyword>
<evidence type="ECO:0000313" key="2">
    <source>
        <dbReference type="EMBL" id="AFL98166.1"/>
    </source>
</evidence>
<feature type="chain" id="PRO_5003684795" evidence="1">
    <location>
        <begin position="20"/>
        <end position="340"/>
    </location>
</feature>
<evidence type="ECO:0000313" key="3">
    <source>
        <dbReference type="Proteomes" id="UP000006051"/>
    </source>
</evidence>
<dbReference type="EMBL" id="CP003283">
    <property type="protein sequence ID" value="AFL98166.1"/>
    <property type="molecule type" value="Genomic_DNA"/>
</dbReference>
<organism evidence="2 3">
    <name type="scientific">Ornithobacterium rhinotracheale (strain ATCC 51463 / DSM 15997 / CCUG 23171 / CIP 104009 / LMG 9086)</name>
    <dbReference type="NCBI Taxonomy" id="867902"/>
    <lineage>
        <taxon>Bacteria</taxon>
        <taxon>Pseudomonadati</taxon>
        <taxon>Bacteroidota</taxon>
        <taxon>Flavobacteriia</taxon>
        <taxon>Flavobacteriales</taxon>
        <taxon>Weeksellaceae</taxon>
        <taxon>Ornithobacterium</taxon>
    </lineage>
</organism>
<dbReference type="GeneID" id="97258988"/>
<accession>I4A2I2</accession>
<sequence>MKKSILLLSVLAMGTSLYAQQDQGRVGINTTKPKATLDINVASANADTTTNEGIIAPKLTKERIAKIAVPQEGTLVYAKDAIYSGTNSKVAKITEKGYYFYNGTEWVKVRGADTNIANINIYTEDGTLSANRTVNLNNKTLTFKGTNAQIKVPNIAEVDAQNNNTQDYNVVIGGDGTLKKDDRYWYFWNEVKPDTERINKTSMFIFQNGVVEPWWSEENKTSNQELFMIRSPNLFDSNGKRVTEGDSSGQTYAVMVTADDWLSAMHMFFMIPAIRSKSCWYGVGGILPIGMMFKRKYTDWHILTENLPWTDGGTTEERYWEKKDTKPLRADLGCLLSIRY</sequence>
<dbReference type="GeneID" id="71570482"/>
<gene>
    <name evidence="2" type="ordered locus">Ornrh_2031</name>
</gene>
<dbReference type="STRING" id="867902.Ornrh_2031"/>
<protein>
    <submittedName>
        <fullName evidence="2">Uncharacterized protein</fullName>
    </submittedName>
</protein>